<dbReference type="InterPro" id="IPR022562">
    <property type="entry name" value="DUF3466"/>
</dbReference>
<dbReference type="InterPro" id="IPR014262">
    <property type="entry name" value="HAF_rpt"/>
</dbReference>
<keyword evidence="1" id="KW-0732">Signal</keyword>
<dbReference type="NCBIfam" id="TIGR02595">
    <property type="entry name" value="PEP_CTERM"/>
    <property type="match status" value="1"/>
</dbReference>
<protein>
    <recommendedName>
        <fullName evidence="4">PEP-CTERM protein-sorting domain-containing protein</fullName>
    </recommendedName>
</protein>
<evidence type="ECO:0000313" key="3">
    <source>
        <dbReference type="Proteomes" id="UP001500359"/>
    </source>
</evidence>
<dbReference type="Proteomes" id="UP001500359">
    <property type="component" value="Unassembled WGS sequence"/>
</dbReference>
<organism evidence="2 3">
    <name type="scientific">Aliiglaciecola litoralis</name>
    <dbReference type="NCBI Taxonomy" id="582857"/>
    <lineage>
        <taxon>Bacteria</taxon>
        <taxon>Pseudomonadati</taxon>
        <taxon>Pseudomonadota</taxon>
        <taxon>Gammaproteobacteria</taxon>
        <taxon>Alteromonadales</taxon>
        <taxon>Alteromonadaceae</taxon>
        <taxon>Aliiglaciecola</taxon>
    </lineage>
</organism>
<evidence type="ECO:0008006" key="4">
    <source>
        <dbReference type="Google" id="ProtNLM"/>
    </source>
</evidence>
<accession>A0ABP3WYX2</accession>
<dbReference type="NCBIfam" id="TIGR02913">
    <property type="entry name" value="HAF_rpt"/>
    <property type="match status" value="3"/>
</dbReference>
<evidence type="ECO:0000313" key="2">
    <source>
        <dbReference type="EMBL" id="GAA0857446.1"/>
    </source>
</evidence>
<reference evidence="3" key="1">
    <citation type="journal article" date="2019" name="Int. J. Syst. Evol. Microbiol.">
        <title>The Global Catalogue of Microorganisms (GCM) 10K type strain sequencing project: providing services to taxonomists for standard genome sequencing and annotation.</title>
        <authorList>
            <consortium name="The Broad Institute Genomics Platform"/>
            <consortium name="The Broad Institute Genome Sequencing Center for Infectious Disease"/>
            <person name="Wu L."/>
            <person name="Ma J."/>
        </authorList>
    </citation>
    <scope>NUCLEOTIDE SEQUENCE [LARGE SCALE GENOMIC DNA]</scope>
    <source>
        <strain evidence="3">JCM 15896</strain>
    </source>
</reference>
<feature type="chain" id="PRO_5047124689" description="PEP-CTERM protein-sorting domain-containing protein" evidence="1">
    <location>
        <begin position="28"/>
        <end position="409"/>
    </location>
</feature>
<dbReference type="RefSeq" id="WP_343860139.1">
    <property type="nucleotide sequence ID" value="NZ_BAAAFD010000006.1"/>
</dbReference>
<feature type="signal peptide" evidence="1">
    <location>
        <begin position="1"/>
        <end position="27"/>
    </location>
</feature>
<name>A0ABP3WYX2_9ALTE</name>
<dbReference type="EMBL" id="BAAAFD010000006">
    <property type="protein sequence ID" value="GAA0857446.1"/>
    <property type="molecule type" value="Genomic_DNA"/>
</dbReference>
<comment type="caution">
    <text evidence="2">The sequence shown here is derived from an EMBL/GenBank/DDBJ whole genome shotgun (WGS) entry which is preliminary data.</text>
</comment>
<proteinExistence type="predicted"/>
<keyword evidence="3" id="KW-1185">Reference proteome</keyword>
<gene>
    <name evidence="2" type="ORF">GCM10009114_23290</name>
</gene>
<evidence type="ECO:0000256" key="1">
    <source>
        <dbReference type="SAM" id="SignalP"/>
    </source>
</evidence>
<sequence>MKYVSRKASVLLAAFSTLASISTSAIAKPIYMIENLGTVGAPQSSSSAVALNESGQVVGTYTNDNGDNQAFVWDALNGMQSLGTLGGNYSSATDINNHGQIVGVTGTAVEGQESGFIYENGVMSQILDLTPSQSGAIKSSTARGINDAGQIVGSHSEAVYNDQFQYFEPVHKETFLKTGDDLQLSGRLDINEGPYSSVDHIGANALNENGDYTGLAFSEFNGGSLEVFVKRRNQDIVGIGNLGGFVGFGFDINDNGTVVGRSRLEDREDGYHAFIYTDLLGMIDMNDVFGFESSNLRNINNSNMAVGWGSNTFATVDQEPVFTPFLFDVDGNKTFFLNDFLDVDSDFASLDFAYSINENNDIVGYGTTKDGHQRAFLMSFQGEVPEPSTIALLMSAILMLAAKRKFNAK</sequence>
<dbReference type="Pfam" id="PF11949">
    <property type="entry name" value="DUF3466"/>
    <property type="match status" value="1"/>
</dbReference>
<dbReference type="InterPro" id="IPR013424">
    <property type="entry name" value="Ice-binding_C"/>
</dbReference>